<feature type="transmembrane region" description="Helical" evidence="6">
    <location>
        <begin position="195"/>
        <end position="214"/>
    </location>
</feature>
<evidence type="ECO:0000313" key="9">
    <source>
        <dbReference type="Proteomes" id="UP000276542"/>
    </source>
</evidence>
<dbReference type="InterPro" id="IPR007016">
    <property type="entry name" value="O-antigen_ligase-rel_domated"/>
</dbReference>
<feature type="transmembrane region" description="Helical" evidence="6">
    <location>
        <begin position="234"/>
        <end position="256"/>
    </location>
</feature>
<name>A0A3A5HBK7_9ACTN</name>
<dbReference type="PANTHER" id="PTHR37422">
    <property type="entry name" value="TEICHURONIC ACID BIOSYNTHESIS PROTEIN TUAE"/>
    <property type="match status" value="1"/>
</dbReference>
<accession>A0A3A5HBK7</accession>
<evidence type="ECO:0000256" key="6">
    <source>
        <dbReference type="SAM" id="Phobius"/>
    </source>
</evidence>
<feature type="region of interest" description="Disordered" evidence="5">
    <location>
        <begin position="415"/>
        <end position="434"/>
    </location>
</feature>
<dbReference type="AlphaFoldDB" id="A0A3A5HBK7"/>
<feature type="domain" description="O-antigen ligase-related" evidence="7">
    <location>
        <begin position="228"/>
        <end position="354"/>
    </location>
</feature>
<dbReference type="Pfam" id="PF04932">
    <property type="entry name" value="Wzy_C"/>
    <property type="match status" value="1"/>
</dbReference>
<dbReference type="EMBL" id="QYRP01000002">
    <property type="protein sequence ID" value="RJS45420.1"/>
    <property type="molecule type" value="Genomic_DNA"/>
</dbReference>
<feature type="transmembrane region" description="Helical" evidence="6">
    <location>
        <begin position="372"/>
        <end position="391"/>
    </location>
</feature>
<evidence type="ECO:0000256" key="5">
    <source>
        <dbReference type="SAM" id="MobiDB-lite"/>
    </source>
</evidence>
<keyword evidence="4 6" id="KW-0472">Membrane</keyword>
<dbReference type="GO" id="GO:0016020">
    <property type="term" value="C:membrane"/>
    <property type="evidence" value="ECO:0007669"/>
    <property type="project" value="UniProtKB-SubCell"/>
</dbReference>
<dbReference type="Proteomes" id="UP000276542">
    <property type="component" value="Unassembled WGS sequence"/>
</dbReference>
<dbReference type="InterPro" id="IPR051533">
    <property type="entry name" value="WaaL-like"/>
</dbReference>
<comment type="caution">
    <text evidence="8">The sequence shown here is derived from an EMBL/GenBank/DDBJ whole genome shotgun (WGS) entry which is preliminary data.</text>
</comment>
<feature type="transmembrane region" description="Helical" evidence="6">
    <location>
        <begin position="12"/>
        <end position="44"/>
    </location>
</feature>
<dbReference type="PANTHER" id="PTHR37422:SF23">
    <property type="entry name" value="TEICHURONIC ACID BIOSYNTHESIS PROTEIN TUAE"/>
    <property type="match status" value="1"/>
</dbReference>
<feature type="transmembrane region" description="Helical" evidence="6">
    <location>
        <begin position="75"/>
        <end position="92"/>
    </location>
</feature>
<evidence type="ECO:0000256" key="3">
    <source>
        <dbReference type="ARBA" id="ARBA00022989"/>
    </source>
</evidence>
<evidence type="ECO:0000256" key="2">
    <source>
        <dbReference type="ARBA" id="ARBA00022692"/>
    </source>
</evidence>
<keyword evidence="3 6" id="KW-1133">Transmembrane helix</keyword>
<keyword evidence="9" id="KW-1185">Reference proteome</keyword>
<dbReference type="OrthoDB" id="4761096at2"/>
<comment type="subcellular location">
    <subcellularLocation>
        <location evidence="1">Membrane</location>
        <topology evidence="1">Multi-pass membrane protein</topology>
    </subcellularLocation>
</comment>
<feature type="transmembrane region" description="Helical" evidence="6">
    <location>
        <begin position="262"/>
        <end position="285"/>
    </location>
</feature>
<sequence length="434" mass="45176">MDTKSILLNIVGAVAALALVALTFVNTIAMLFAVVLAIGLLLVVALGPERLGAFLVLIGVFLTPINAFRPLVSPSFAWSDILLVLGFGLLLPRLLRNRARVPSLFAAGALGVVVMSVASSLVAANAGKSAYLSGFFLAAVVILPLLFSLYSPEHRQLVTLASAFVAGQVLSALVALGEGADASGRYDGLTYHSNYLGVGGVIALTLCPFLHGVATTRLWRTVILGAGALSGASVYLSGSRGCLLAIIAIAIVYPLFERSAVSAYLLFGITIGLVPLLGLIAASVAEGSALGRLLGKDPTASGSNDIRRDKLSDGWHRFLDSPIAGSGFEGNLSYHNIFLQVPIAIGVLGFAAWLVMLCAFISPLFGNSPYRRFGYVALAYLAIGLTEPLLFDRVAWVPMSFVLLAALAPSRGPTEGAESAEVSGSSATPAHPLR</sequence>
<gene>
    <name evidence="8" type="ORF">D4739_03750</name>
</gene>
<reference evidence="9" key="1">
    <citation type="submission" date="2018-09" db="EMBL/GenBank/DDBJ databases">
        <authorList>
            <person name="Zhu H."/>
        </authorList>
    </citation>
    <scope>NUCLEOTIDE SEQUENCE [LARGE SCALE GENOMIC DNA]</scope>
    <source>
        <strain evidence="9">K1W22B-1</strain>
    </source>
</reference>
<feature type="transmembrane region" description="Helical" evidence="6">
    <location>
        <begin position="51"/>
        <end position="69"/>
    </location>
</feature>
<feature type="compositionally biased region" description="Low complexity" evidence="5">
    <location>
        <begin position="415"/>
        <end position="427"/>
    </location>
</feature>
<proteinExistence type="predicted"/>
<protein>
    <recommendedName>
        <fullName evidence="7">O-antigen ligase-related domain-containing protein</fullName>
    </recommendedName>
</protein>
<evidence type="ECO:0000259" key="7">
    <source>
        <dbReference type="Pfam" id="PF04932"/>
    </source>
</evidence>
<evidence type="ECO:0000256" key="4">
    <source>
        <dbReference type="ARBA" id="ARBA00023136"/>
    </source>
</evidence>
<feature type="transmembrane region" description="Helical" evidence="6">
    <location>
        <begin position="130"/>
        <end position="150"/>
    </location>
</feature>
<keyword evidence="2 6" id="KW-0812">Transmembrane</keyword>
<feature type="transmembrane region" description="Helical" evidence="6">
    <location>
        <begin position="104"/>
        <end position="124"/>
    </location>
</feature>
<organism evidence="8 9">
    <name type="scientific">Nocardioides cavernaquae</name>
    <dbReference type="NCBI Taxonomy" id="2321396"/>
    <lineage>
        <taxon>Bacteria</taxon>
        <taxon>Bacillati</taxon>
        <taxon>Actinomycetota</taxon>
        <taxon>Actinomycetes</taxon>
        <taxon>Propionibacteriales</taxon>
        <taxon>Nocardioidaceae</taxon>
        <taxon>Nocardioides</taxon>
    </lineage>
</organism>
<feature type="transmembrane region" description="Helical" evidence="6">
    <location>
        <begin position="343"/>
        <end position="366"/>
    </location>
</feature>
<dbReference type="RefSeq" id="WP_120059320.1">
    <property type="nucleotide sequence ID" value="NZ_QYRP01000002.1"/>
</dbReference>
<evidence type="ECO:0000256" key="1">
    <source>
        <dbReference type="ARBA" id="ARBA00004141"/>
    </source>
</evidence>
<evidence type="ECO:0000313" key="8">
    <source>
        <dbReference type="EMBL" id="RJS45420.1"/>
    </source>
</evidence>